<dbReference type="AlphaFoldDB" id="A0A9P1N6H2"/>
<name>A0A9P1N6H2_9PELO</name>
<keyword evidence="3" id="KW-1185">Reference proteome</keyword>
<protein>
    <submittedName>
        <fullName evidence="2">Uncharacterized protein</fullName>
    </submittedName>
</protein>
<reference evidence="2" key="1">
    <citation type="submission" date="2022-11" db="EMBL/GenBank/DDBJ databases">
        <authorList>
            <person name="Kikuchi T."/>
        </authorList>
    </citation>
    <scope>NUCLEOTIDE SEQUENCE</scope>
    <source>
        <strain evidence="2">PS1010</strain>
    </source>
</reference>
<accession>A0A9P1N6H2</accession>
<comment type="caution">
    <text evidence="2">The sequence shown here is derived from an EMBL/GenBank/DDBJ whole genome shotgun (WGS) entry which is preliminary data.</text>
</comment>
<gene>
    <name evidence="2" type="ORF">CAMP_LOCUS15540</name>
</gene>
<sequence length="471" mass="53850">MNVPVDELYETDTIFSQEGDLPENYLYKKLADVESETEDGNCPDKLVSDASDDDDSFPTLLEHARYQQAGDFQANRRHNLFDELVNTEKYAEFSGPSGFVYDDTYDIAKDTFRYGRVTRGVSYQLKSGKMQEETLEKVKKQDENNDNVLVSKVTEDEKTHRVTTEVTISLDRGFSDLYETQMPKYFEYRQQFPEISGIWTILLGQEEYKTTKTYELQVSICAALNSRKFMIMCIGVDEYNTVTGVEMTAEQRVIFRMALTRAVAGEFQPPLIKLPPKQLTGISAMKQDVANFTSSIDVLFIPIFQVPEENLGEPRPKRFLIVVRVKETTEKLYQLSSGKVYIEEGGVPMELSSLNEAHKLLILDKDEESKGSLFSENVELFHDSEFESEEEDEPESEPEQIEEPQIPEPTPAQSIQTVVAEKIIPKLETEKNKLDKIWKHISPSEKTENIILAVLCFASISFGIYKLSRRS</sequence>
<feature type="region of interest" description="Disordered" evidence="1">
    <location>
        <begin position="384"/>
        <end position="414"/>
    </location>
</feature>
<evidence type="ECO:0000256" key="1">
    <source>
        <dbReference type="SAM" id="MobiDB-lite"/>
    </source>
</evidence>
<evidence type="ECO:0000313" key="3">
    <source>
        <dbReference type="Proteomes" id="UP001152747"/>
    </source>
</evidence>
<dbReference type="OrthoDB" id="5806804at2759"/>
<proteinExistence type="predicted"/>
<dbReference type="EMBL" id="CANHGI010000005">
    <property type="protein sequence ID" value="CAI5452903.1"/>
    <property type="molecule type" value="Genomic_DNA"/>
</dbReference>
<feature type="compositionally biased region" description="Acidic residues" evidence="1">
    <location>
        <begin position="386"/>
        <end position="402"/>
    </location>
</feature>
<dbReference type="Proteomes" id="UP001152747">
    <property type="component" value="Unassembled WGS sequence"/>
</dbReference>
<organism evidence="2 3">
    <name type="scientific">Caenorhabditis angaria</name>
    <dbReference type="NCBI Taxonomy" id="860376"/>
    <lineage>
        <taxon>Eukaryota</taxon>
        <taxon>Metazoa</taxon>
        <taxon>Ecdysozoa</taxon>
        <taxon>Nematoda</taxon>
        <taxon>Chromadorea</taxon>
        <taxon>Rhabditida</taxon>
        <taxon>Rhabditina</taxon>
        <taxon>Rhabditomorpha</taxon>
        <taxon>Rhabditoidea</taxon>
        <taxon>Rhabditidae</taxon>
        <taxon>Peloderinae</taxon>
        <taxon>Caenorhabditis</taxon>
    </lineage>
</organism>
<evidence type="ECO:0000313" key="2">
    <source>
        <dbReference type="EMBL" id="CAI5452903.1"/>
    </source>
</evidence>